<dbReference type="AlphaFoldDB" id="A0AA38HBL0"/>
<feature type="domain" description="GATA-type" evidence="3">
    <location>
        <begin position="28"/>
        <end position="69"/>
    </location>
</feature>
<dbReference type="GO" id="GO:0043565">
    <property type="term" value="F:sequence-specific DNA binding"/>
    <property type="evidence" value="ECO:0007669"/>
    <property type="project" value="InterPro"/>
</dbReference>
<dbReference type="InterPro" id="IPR000679">
    <property type="entry name" value="Znf_GATA"/>
</dbReference>
<dbReference type="Proteomes" id="UP001164286">
    <property type="component" value="Unassembled WGS sequence"/>
</dbReference>
<keyword evidence="1" id="KW-0862">Zinc</keyword>
<evidence type="ECO:0000313" key="4">
    <source>
        <dbReference type="EMBL" id="KAI9635949.1"/>
    </source>
</evidence>
<dbReference type="GO" id="GO:0008270">
    <property type="term" value="F:zinc ion binding"/>
    <property type="evidence" value="ECO:0007669"/>
    <property type="project" value="UniProtKB-KW"/>
</dbReference>
<sequence>MAPTKSKKKAASKAGRRPVPGRCINCGCSHLETTQWRYDESGDYGRGRKRMCSACGLYRKNNGKQRRVTGGSSGSPSDAEYPEQSSSDSATSPPSSSSRASASSQGYGAPVFVSSPESYDSPLPSSDLDERVLLRFKLTLGSSASLDDICPERAALSPHFEEQSIVLQSDAERWEAALDVEEDGEDEARRAAEALLEIAGRGESEAPLSPFVAAPAVPEAPVPAKWGKWFRLIDTRPSHLFNRPQRPPTALLPPSVQRYAIASAISRSNGTTLPPIRAGTSTTIWLPPIRDLRLS</sequence>
<feature type="compositionally biased region" description="Low complexity" evidence="2">
    <location>
        <begin position="114"/>
        <end position="125"/>
    </location>
</feature>
<keyword evidence="1" id="KW-0863">Zinc-finger</keyword>
<feature type="compositionally biased region" description="Low complexity" evidence="2">
    <location>
        <begin position="85"/>
        <end position="104"/>
    </location>
</feature>
<organism evidence="4 5">
    <name type="scientific">Dioszegia hungarica</name>
    <dbReference type="NCBI Taxonomy" id="4972"/>
    <lineage>
        <taxon>Eukaryota</taxon>
        <taxon>Fungi</taxon>
        <taxon>Dikarya</taxon>
        <taxon>Basidiomycota</taxon>
        <taxon>Agaricomycotina</taxon>
        <taxon>Tremellomycetes</taxon>
        <taxon>Tremellales</taxon>
        <taxon>Bulleribasidiaceae</taxon>
        <taxon>Dioszegia</taxon>
    </lineage>
</organism>
<dbReference type="PROSITE" id="PS50114">
    <property type="entry name" value="GATA_ZN_FINGER_2"/>
    <property type="match status" value="1"/>
</dbReference>
<dbReference type="RefSeq" id="XP_052945726.1">
    <property type="nucleotide sequence ID" value="XM_053093026.1"/>
</dbReference>
<name>A0AA38HBL0_9TREE</name>
<keyword evidence="1" id="KW-0479">Metal-binding</keyword>
<feature type="region of interest" description="Disordered" evidence="2">
    <location>
        <begin position="1"/>
        <end position="22"/>
    </location>
</feature>
<dbReference type="Gene3D" id="3.30.50.10">
    <property type="entry name" value="Erythroid Transcription Factor GATA-1, subunit A"/>
    <property type="match status" value="1"/>
</dbReference>
<feature type="compositionally biased region" description="Basic residues" evidence="2">
    <location>
        <begin position="1"/>
        <end position="16"/>
    </location>
</feature>
<protein>
    <recommendedName>
        <fullName evidence="3">GATA-type domain-containing protein</fullName>
    </recommendedName>
</protein>
<dbReference type="GO" id="GO:0006355">
    <property type="term" value="P:regulation of DNA-templated transcription"/>
    <property type="evidence" value="ECO:0007669"/>
    <property type="project" value="InterPro"/>
</dbReference>
<dbReference type="GeneID" id="77732231"/>
<feature type="region of interest" description="Disordered" evidence="2">
    <location>
        <begin position="63"/>
        <end position="125"/>
    </location>
</feature>
<evidence type="ECO:0000256" key="1">
    <source>
        <dbReference type="PROSITE-ProRule" id="PRU00094"/>
    </source>
</evidence>
<proteinExistence type="predicted"/>
<dbReference type="SUPFAM" id="SSF57716">
    <property type="entry name" value="Glucocorticoid receptor-like (DNA-binding domain)"/>
    <property type="match status" value="1"/>
</dbReference>
<comment type="caution">
    <text evidence="4">The sequence shown here is derived from an EMBL/GenBank/DDBJ whole genome shotgun (WGS) entry which is preliminary data.</text>
</comment>
<keyword evidence="5" id="KW-1185">Reference proteome</keyword>
<evidence type="ECO:0000259" key="3">
    <source>
        <dbReference type="PROSITE" id="PS50114"/>
    </source>
</evidence>
<accession>A0AA38HBL0</accession>
<dbReference type="SMART" id="SM00401">
    <property type="entry name" value="ZnF_GATA"/>
    <property type="match status" value="1"/>
</dbReference>
<evidence type="ECO:0000313" key="5">
    <source>
        <dbReference type="Proteomes" id="UP001164286"/>
    </source>
</evidence>
<dbReference type="EMBL" id="JAKWFO010000005">
    <property type="protein sequence ID" value="KAI9635949.1"/>
    <property type="molecule type" value="Genomic_DNA"/>
</dbReference>
<evidence type="ECO:0000256" key="2">
    <source>
        <dbReference type="SAM" id="MobiDB-lite"/>
    </source>
</evidence>
<dbReference type="InterPro" id="IPR013088">
    <property type="entry name" value="Znf_NHR/GATA"/>
</dbReference>
<gene>
    <name evidence="4" type="ORF">MKK02DRAFT_44648</name>
</gene>
<reference evidence="4" key="1">
    <citation type="journal article" date="2022" name="G3 (Bethesda)">
        <title>High quality genome of the basidiomycete yeast Dioszegia hungarica PDD-24b-2 isolated from cloud water.</title>
        <authorList>
            <person name="Jarrige D."/>
            <person name="Haridas S."/>
            <person name="Bleykasten-Grosshans C."/>
            <person name="Joly M."/>
            <person name="Nadalig T."/>
            <person name="Sancelme M."/>
            <person name="Vuilleumier S."/>
            <person name="Grigoriev I.V."/>
            <person name="Amato P."/>
            <person name="Bringel F."/>
        </authorList>
    </citation>
    <scope>NUCLEOTIDE SEQUENCE</scope>
    <source>
        <strain evidence="4">PDD-24b-2</strain>
    </source>
</reference>